<gene>
    <name evidence="5" type="ORF">H1B27_22125</name>
</gene>
<dbReference type="InterPro" id="IPR050204">
    <property type="entry name" value="AraC_XylS_family_regulators"/>
</dbReference>
<keyword evidence="6" id="KW-1185">Reference proteome</keyword>
<dbReference type="PANTHER" id="PTHR46796:SF14">
    <property type="entry name" value="TRANSCRIPTIONAL REGULATORY PROTEIN"/>
    <property type="match status" value="1"/>
</dbReference>
<dbReference type="Pfam" id="PF12833">
    <property type="entry name" value="HTH_18"/>
    <property type="match status" value="1"/>
</dbReference>
<keyword evidence="3" id="KW-0804">Transcription</keyword>
<evidence type="ECO:0000256" key="1">
    <source>
        <dbReference type="ARBA" id="ARBA00023015"/>
    </source>
</evidence>
<keyword evidence="2" id="KW-0238">DNA-binding</keyword>
<name>A0ABS0P6S6_9BRAD</name>
<dbReference type="PROSITE" id="PS00041">
    <property type="entry name" value="HTH_ARAC_FAMILY_1"/>
    <property type="match status" value="1"/>
</dbReference>
<organism evidence="5 6">
    <name type="scientific">Bradyrhizobium diversitatis</name>
    <dbReference type="NCBI Taxonomy" id="2755406"/>
    <lineage>
        <taxon>Bacteria</taxon>
        <taxon>Pseudomonadati</taxon>
        <taxon>Pseudomonadota</taxon>
        <taxon>Alphaproteobacteria</taxon>
        <taxon>Hyphomicrobiales</taxon>
        <taxon>Nitrobacteraceae</taxon>
        <taxon>Bradyrhizobium</taxon>
    </lineage>
</organism>
<evidence type="ECO:0000313" key="5">
    <source>
        <dbReference type="EMBL" id="MBH5388964.1"/>
    </source>
</evidence>
<dbReference type="InterPro" id="IPR020449">
    <property type="entry name" value="Tscrpt_reg_AraC-type_HTH"/>
</dbReference>
<dbReference type="RefSeq" id="WP_197967512.1">
    <property type="nucleotide sequence ID" value="NZ_JACEGD010000019.1"/>
</dbReference>
<comment type="caution">
    <text evidence="5">The sequence shown here is derived from an EMBL/GenBank/DDBJ whole genome shotgun (WGS) entry which is preliminary data.</text>
</comment>
<proteinExistence type="predicted"/>
<dbReference type="EMBL" id="JACEGD010000019">
    <property type="protein sequence ID" value="MBH5388964.1"/>
    <property type="molecule type" value="Genomic_DNA"/>
</dbReference>
<dbReference type="InterPro" id="IPR009057">
    <property type="entry name" value="Homeodomain-like_sf"/>
</dbReference>
<evidence type="ECO:0000313" key="6">
    <source>
        <dbReference type="Proteomes" id="UP001194539"/>
    </source>
</evidence>
<dbReference type="PROSITE" id="PS01124">
    <property type="entry name" value="HTH_ARAC_FAMILY_2"/>
    <property type="match status" value="1"/>
</dbReference>
<feature type="domain" description="HTH araC/xylS-type" evidence="4">
    <location>
        <begin position="96"/>
        <end position="194"/>
    </location>
</feature>
<dbReference type="SMART" id="SM00342">
    <property type="entry name" value="HTH_ARAC"/>
    <property type="match status" value="1"/>
</dbReference>
<evidence type="ECO:0000259" key="4">
    <source>
        <dbReference type="PROSITE" id="PS01124"/>
    </source>
</evidence>
<reference evidence="5 6" key="1">
    <citation type="submission" date="2020-07" db="EMBL/GenBank/DDBJ databases">
        <title>Bradyrhizobium diversity isolated from nodules of indigenous legumes of Western Australia.</title>
        <authorList>
            <person name="Klepa M.S."/>
        </authorList>
    </citation>
    <scope>NUCLEOTIDE SEQUENCE [LARGE SCALE GENOMIC DNA]</scope>
    <source>
        <strain evidence="5 6">CNPSo 4019</strain>
    </source>
</reference>
<protein>
    <submittedName>
        <fullName evidence="5">Helix-turn-helix transcriptional regulator</fullName>
    </submittedName>
</protein>
<dbReference type="Gene3D" id="1.10.10.60">
    <property type="entry name" value="Homeodomain-like"/>
    <property type="match status" value="2"/>
</dbReference>
<dbReference type="SUPFAM" id="SSF46689">
    <property type="entry name" value="Homeodomain-like"/>
    <property type="match status" value="2"/>
</dbReference>
<evidence type="ECO:0000256" key="2">
    <source>
        <dbReference type="ARBA" id="ARBA00023125"/>
    </source>
</evidence>
<accession>A0ABS0P6S6</accession>
<dbReference type="PANTHER" id="PTHR46796">
    <property type="entry name" value="HTH-TYPE TRANSCRIPTIONAL ACTIVATOR RHAS-RELATED"/>
    <property type="match status" value="1"/>
</dbReference>
<dbReference type="PRINTS" id="PR00032">
    <property type="entry name" value="HTHARAC"/>
</dbReference>
<dbReference type="Proteomes" id="UP001194539">
    <property type="component" value="Unassembled WGS sequence"/>
</dbReference>
<evidence type="ECO:0000256" key="3">
    <source>
        <dbReference type="ARBA" id="ARBA00023163"/>
    </source>
</evidence>
<dbReference type="InterPro" id="IPR018062">
    <property type="entry name" value="HTH_AraC-typ_CS"/>
</dbReference>
<dbReference type="InterPro" id="IPR018060">
    <property type="entry name" value="HTH_AraC"/>
</dbReference>
<sequence>MSHVYLTNERLEHCRTLVGGRGNVELMARVGSEDAVTSQILVILSNPDVITDPAAQLLVDRAVDLLCIQLLRSHSIVQLPQSLANPRGGLARWQLRRVTDYMLAHLDKSIGLDELASQVGLSRYHFCTAFRLSTGLTPHVWLTRQRMMLAQRLLNDPNLSISEIALEVGYATPSAFAATFRRIVGTTPRSFRRSL</sequence>
<keyword evidence="1" id="KW-0805">Transcription regulation</keyword>